<dbReference type="AlphaFoldDB" id="A0A409V9I0"/>
<comment type="caution">
    <text evidence="2">The sequence shown here is derived from an EMBL/GenBank/DDBJ whole genome shotgun (WGS) entry which is preliminary data.</text>
</comment>
<feature type="region of interest" description="Disordered" evidence="1">
    <location>
        <begin position="1"/>
        <end position="29"/>
    </location>
</feature>
<evidence type="ECO:0000256" key="1">
    <source>
        <dbReference type="SAM" id="MobiDB-lite"/>
    </source>
</evidence>
<evidence type="ECO:0000313" key="2">
    <source>
        <dbReference type="EMBL" id="PPQ63362.1"/>
    </source>
</evidence>
<dbReference type="EMBL" id="NHTK01006125">
    <property type="protein sequence ID" value="PPQ63362.1"/>
    <property type="molecule type" value="Genomic_DNA"/>
</dbReference>
<name>A0A409V9I0_9AGAR</name>
<accession>A0A409V9I0</accession>
<dbReference type="InParanoid" id="A0A409V9I0"/>
<keyword evidence="3" id="KW-1185">Reference proteome</keyword>
<feature type="region of interest" description="Disordered" evidence="1">
    <location>
        <begin position="62"/>
        <end position="92"/>
    </location>
</feature>
<organism evidence="2 3">
    <name type="scientific">Panaeolus cyanescens</name>
    <dbReference type="NCBI Taxonomy" id="181874"/>
    <lineage>
        <taxon>Eukaryota</taxon>
        <taxon>Fungi</taxon>
        <taxon>Dikarya</taxon>
        <taxon>Basidiomycota</taxon>
        <taxon>Agaricomycotina</taxon>
        <taxon>Agaricomycetes</taxon>
        <taxon>Agaricomycetidae</taxon>
        <taxon>Agaricales</taxon>
        <taxon>Agaricineae</taxon>
        <taxon>Galeropsidaceae</taxon>
        <taxon>Panaeolus</taxon>
    </lineage>
</organism>
<gene>
    <name evidence="2" type="ORF">CVT24_006733</name>
</gene>
<proteinExistence type="predicted"/>
<evidence type="ECO:0000313" key="3">
    <source>
        <dbReference type="Proteomes" id="UP000284842"/>
    </source>
</evidence>
<feature type="compositionally biased region" description="Polar residues" evidence="1">
    <location>
        <begin position="83"/>
        <end position="92"/>
    </location>
</feature>
<reference evidence="2 3" key="1">
    <citation type="journal article" date="2018" name="Evol. Lett.">
        <title>Horizontal gene cluster transfer increased hallucinogenic mushroom diversity.</title>
        <authorList>
            <person name="Reynolds H.T."/>
            <person name="Vijayakumar V."/>
            <person name="Gluck-Thaler E."/>
            <person name="Korotkin H.B."/>
            <person name="Matheny P.B."/>
            <person name="Slot J.C."/>
        </authorList>
    </citation>
    <scope>NUCLEOTIDE SEQUENCE [LARGE SCALE GENOMIC DNA]</scope>
    <source>
        <strain evidence="2 3">2629</strain>
    </source>
</reference>
<dbReference type="OrthoDB" id="10436587at2759"/>
<sequence>MSATAIASAPSLSSSGSSPISRNRVVTRNLSYPTRAAYPSFTSEEKPLRLFKHEECRISAPFRHMPDTPQPATVNPPAPAAQATGNPTQNGHQHTILGASWCLEVLKKLRTFGQRMFSQLTTRV</sequence>
<feature type="compositionally biased region" description="Low complexity" evidence="1">
    <location>
        <begin position="1"/>
        <end position="21"/>
    </location>
</feature>
<dbReference type="Proteomes" id="UP000284842">
    <property type="component" value="Unassembled WGS sequence"/>
</dbReference>
<protein>
    <submittedName>
        <fullName evidence="2">Uncharacterized protein</fullName>
    </submittedName>
</protein>